<dbReference type="AlphaFoldDB" id="A0A397FCY5"/>
<sequence length="672" mass="76069">MVEATTTMIQPSRHFAFWFTLSIIEVMLGRSATLHCVTILALVSTLWQHRVEGKGVCYDSFDYANMDAHFTTIKSRFDAVRTYQTQNTLLGLLWPNGTNTTVHVPDGPNSIDVAARHNLLIYAGVWIRSPFFEADLQAAIDGASRHPASVKAILIGNEDLSNGLSLQTMVDTINEAKARIRATPGLEHIPVGTVQTDGDWIKYPSLAAVCDVVGVNMYAFFDPYDFSTINNVIPHMNHRWQAMVSRFGKKALLTETGWPTDGGGPFRNHQASIESAIKHFWDVQDWMDTNGGEHPMYFMFHDNPAKSTDIATLFENYFGLAYPSGAWKFDVYNRPVPDPRWSLPFKIATSRDHVLRCDGGGLFKGPSDNANDRWSYDVNTHQVKCWQQGTCLDGFWDSANRFTVHMYACNAANNNQKWIFSDLRLKHEIYTNRCLDADRSDIHVQVWPCQANNNHQLFTIAGDMGHVSFTVHMYACNAANNNQKWIFSDLRLKHEIYTNRCLDADRSDIHVQVWPCQANNNHQLFTIAGDMGHVSLVSVDRKRTLVAAAGTDRDGGERIAFAHGWFPSQGWVPADGQWTFLHDKNMVMSESRRKCLDAPHNANGSPIHLWPCNDSNGNQKWAYDATTKQLRHTTHKGFCLDMGSNNGYRPHLWECHAPNDAYVKFQQFNYAV</sequence>
<comment type="subcellular location">
    <subcellularLocation>
        <location evidence="2">Cell membrane</location>
    </subcellularLocation>
</comment>
<dbReference type="GO" id="GO:0042973">
    <property type="term" value="F:glucan endo-1,3-beta-D-glucosidase activity"/>
    <property type="evidence" value="ECO:0007669"/>
    <property type="project" value="UniProtKB-EC"/>
</dbReference>
<evidence type="ECO:0000256" key="6">
    <source>
        <dbReference type="ARBA" id="ARBA00023136"/>
    </source>
</evidence>
<evidence type="ECO:0000256" key="5">
    <source>
        <dbReference type="ARBA" id="ARBA00022801"/>
    </source>
</evidence>
<keyword evidence="4" id="KW-1003">Cell membrane</keyword>
<dbReference type="InterPro" id="IPR035992">
    <property type="entry name" value="Ricin_B-like_lectins"/>
</dbReference>
<name>A0A397FCY5_APHAT</name>
<evidence type="ECO:0000256" key="7">
    <source>
        <dbReference type="ARBA" id="ARBA00023180"/>
    </source>
</evidence>
<dbReference type="GO" id="GO:0071555">
    <property type="term" value="P:cell wall organization"/>
    <property type="evidence" value="ECO:0007669"/>
    <property type="project" value="UniProtKB-KW"/>
</dbReference>
<keyword evidence="8" id="KW-0119">Carbohydrate metabolism</keyword>
<evidence type="ECO:0000256" key="13">
    <source>
        <dbReference type="ARBA" id="ARBA00043078"/>
    </source>
</evidence>
<evidence type="ECO:0000259" key="14">
    <source>
        <dbReference type="SMART" id="SM00458"/>
    </source>
</evidence>
<keyword evidence="5" id="KW-0378">Hydrolase</keyword>
<dbReference type="SUPFAM" id="SSF51445">
    <property type="entry name" value="(Trans)glycosidases"/>
    <property type="match status" value="1"/>
</dbReference>
<dbReference type="PROSITE" id="PS50231">
    <property type="entry name" value="RICIN_B_LECTIN"/>
    <property type="match status" value="2"/>
</dbReference>
<accession>A0A397FCY5</accession>
<dbReference type="PANTHER" id="PTHR16631:SF17">
    <property type="entry name" value="GLUCAN ENDO-1,3-BETA-GLUCOSIDASE BTGC"/>
    <property type="match status" value="1"/>
</dbReference>
<dbReference type="Gene3D" id="3.20.20.80">
    <property type="entry name" value="Glycosidases"/>
    <property type="match status" value="1"/>
</dbReference>
<dbReference type="InterPro" id="IPR050732">
    <property type="entry name" value="Beta-glucan_modifiers"/>
</dbReference>
<evidence type="ECO:0000256" key="2">
    <source>
        <dbReference type="ARBA" id="ARBA00004236"/>
    </source>
</evidence>
<evidence type="ECO:0000256" key="4">
    <source>
        <dbReference type="ARBA" id="ARBA00022475"/>
    </source>
</evidence>
<evidence type="ECO:0000313" key="16">
    <source>
        <dbReference type="Proteomes" id="UP000266196"/>
    </source>
</evidence>
<evidence type="ECO:0000256" key="12">
    <source>
        <dbReference type="ARBA" id="ARBA00042373"/>
    </source>
</evidence>
<dbReference type="Proteomes" id="UP000266196">
    <property type="component" value="Unassembled WGS sequence"/>
</dbReference>
<dbReference type="GO" id="GO:0000272">
    <property type="term" value="P:polysaccharide catabolic process"/>
    <property type="evidence" value="ECO:0007669"/>
    <property type="project" value="UniProtKB-KW"/>
</dbReference>
<dbReference type="EMBL" id="QUTE01008133">
    <property type="protein sequence ID" value="RHZ26158.1"/>
    <property type="molecule type" value="Genomic_DNA"/>
</dbReference>
<feature type="domain" description="Ricin B lectin" evidence="14">
    <location>
        <begin position="532"/>
        <end position="666"/>
    </location>
</feature>
<evidence type="ECO:0000256" key="3">
    <source>
        <dbReference type="ARBA" id="ARBA00012780"/>
    </source>
</evidence>
<dbReference type="PANTHER" id="PTHR16631">
    <property type="entry name" value="GLUCAN 1,3-BETA-GLUCOSIDASE"/>
    <property type="match status" value="1"/>
</dbReference>
<evidence type="ECO:0000256" key="1">
    <source>
        <dbReference type="ARBA" id="ARBA00000382"/>
    </source>
</evidence>
<dbReference type="EC" id="3.2.1.39" evidence="3"/>
<reference evidence="15 16" key="1">
    <citation type="submission" date="2018-08" db="EMBL/GenBank/DDBJ databases">
        <title>Aphanomyces genome sequencing and annotation.</title>
        <authorList>
            <person name="Minardi D."/>
            <person name="Oidtmann B."/>
            <person name="Van Der Giezen M."/>
            <person name="Studholme D.J."/>
        </authorList>
    </citation>
    <scope>NUCLEOTIDE SEQUENCE [LARGE SCALE GENOMIC DNA]</scope>
    <source>
        <strain evidence="15 16">197901</strain>
    </source>
</reference>
<organism evidence="15 16">
    <name type="scientific">Aphanomyces astaci</name>
    <name type="common">Crayfish plague agent</name>
    <dbReference type="NCBI Taxonomy" id="112090"/>
    <lineage>
        <taxon>Eukaryota</taxon>
        <taxon>Sar</taxon>
        <taxon>Stramenopiles</taxon>
        <taxon>Oomycota</taxon>
        <taxon>Saprolegniomycetes</taxon>
        <taxon>Saprolegniales</taxon>
        <taxon>Verrucalvaceae</taxon>
        <taxon>Aphanomyces</taxon>
    </lineage>
</organism>
<comment type="catalytic activity">
    <reaction evidence="1">
        <text>Hydrolysis of (1-&gt;3)-beta-D-glucosidic linkages in (1-&gt;3)-beta-D-glucans.</text>
        <dbReference type="EC" id="3.2.1.39"/>
    </reaction>
</comment>
<evidence type="ECO:0000256" key="9">
    <source>
        <dbReference type="ARBA" id="ARBA00023316"/>
    </source>
</evidence>
<evidence type="ECO:0000313" key="15">
    <source>
        <dbReference type="EMBL" id="RHZ26158.1"/>
    </source>
</evidence>
<dbReference type="InterPro" id="IPR017853">
    <property type="entry name" value="GH"/>
</dbReference>
<dbReference type="Pfam" id="PF00652">
    <property type="entry name" value="Ricin_B_lectin"/>
    <property type="match status" value="2"/>
</dbReference>
<dbReference type="SMART" id="SM00458">
    <property type="entry name" value="RICIN"/>
    <property type="match status" value="2"/>
</dbReference>
<evidence type="ECO:0000256" key="10">
    <source>
        <dbReference type="ARBA" id="ARBA00023326"/>
    </source>
</evidence>
<feature type="domain" description="Ricin B lectin" evidence="14">
    <location>
        <begin position="376"/>
        <end position="528"/>
    </location>
</feature>
<keyword evidence="6" id="KW-0472">Membrane</keyword>
<keyword evidence="10" id="KW-0624">Polysaccharide degradation</keyword>
<dbReference type="Gene3D" id="2.80.10.50">
    <property type="match status" value="3"/>
</dbReference>
<dbReference type="GO" id="GO:0005886">
    <property type="term" value="C:plasma membrane"/>
    <property type="evidence" value="ECO:0007669"/>
    <property type="project" value="UniProtKB-SubCell"/>
</dbReference>
<dbReference type="VEuPathDB" id="FungiDB:H257_01912"/>
<gene>
    <name evidence="15" type="ORF">DYB31_009590</name>
</gene>
<protein>
    <recommendedName>
        <fullName evidence="3">glucan endo-1,3-beta-D-glucosidase</fullName>
        <ecNumber evidence="3">3.2.1.39</ecNumber>
    </recommendedName>
    <alternativeName>
        <fullName evidence="13">Endo-1,3-beta-glucanase btgC</fullName>
    </alternativeName>
    <alternativeName>
        <fullName evidence="12">Laminarinase btgC</fullName>
    </alternativeName>
</protein>
<evidence type="ECO:0000256" key="8">
    <source>
        <dbReference type="ARBA" id="ARBA00023277"/>
    </source>
</evidence>
<keyword evidence="7" id="KW-0325">Glycoprotein</keyword>
<evidence type="ECO:0000256" key="11">
    <source>
        <dbReference type="ARBA" id="ARBA00037649"/>
    </source>
</evidence>
<keyword evidence="9" id="KW-0961">Cell wall biogenesis/degradation</keyword>
<comment type="function">
    <text evidence="11">Glucanases play a role in cell expansion during growth, in cell-cell fusion during mating, and in spore release during sporulation. This enzyme may be involved in beta-glucan degradation. Active on laminarin and lichenan.</text>
</comment>
<dbReference type="InterPro" id="IPR000772">
    <property type="entry name" value="Ricin_B_lectin"/>
</dbReference>
<proteinExistence type="predicted"/>
<comment type="caution">
    <text evidence="15">The sequence shown here is derived from an EMBL/GenBank/DDBJ whole genome shotgun (WGS) entry which is preliminary data.</text>
</comment>
<dbReference type="SUPFAM" id="SSF50370">
    <property type="entry name" value="Ricin B-like lectins"/>
    <property type="match status" value="3"/>
</dbReference>